<dbReference type="GO" id="GO:0016485">
    <property type="term" value="P:protein processing"/>
    <property type="evidence" value="ECO:0007669"/>
    <property type="project" value="TreeGrafter"/>
</dbReference>
<keyword evidence="5" id="KW-0479">Metal-binding</keyword>
<evidence type="ECO:0000259" key="11">
    <source>
        <dbReference type="PROSITE" id="PS52035"/>
    </source>
</evidence>
<dbReference type="PROSITE" id="PS52035">
    <property type="entry name" value="PEPTIDASE_M14"/>
    <property type="match status" value="1"/>
</dbReference>
<feature type="domain" description="Peptidase M14" evidence="11">
    <location>
        <begin position="1"/>
        <end position="291"/>
    </location>
</feature>
<dbReference type="PROSITE" id="PS00133">
    <property type="entry name" value="CARBOXYPEPT_ZN_2"/>
    <property type="match status" value="1"/>
</dbReference>
<evidence type="ECO:0000256" key="7">
    <source>
        <dbReference type="ARBA" id="ARBA00022833"/>
    </source>
</evidence>
<dbReference type="CDD" id="cd11308">
    <property type="entry name" value="Peptidase_M14NE-CP-C_like"/>
    <property type="match status" value="1"/>
</dbReference>
<dbReference type="InterPro" id="IPR050753">
    <property type="entry name" value="Peptidase_M14_domain"/>
</dbReference>
<dbReference type="InterPro" id="IPR057247">
    <property type="entry name" value="CARBOXYPEPT_ZN_2"/>
</dbReference>
<keyword evidence="3" id="KW-0121">Carboxypeptidase</keyword>
<protein>
    <submittedName>
        <fullName evidence="13">Peptidase M14 carboxypeptidase A domain-containing protein</fullName>
    </submittedName>
</protein>
<dbReference type="SMART" id="SM00631">
    <property type="entry name" value="Zn_pept"/>
    <property type="match status" value="1"/>
</dbReference>
<dbReference type="InterPro" id="IPR008969">
    <property type="entry name" value="CarboxyPept-like_regulatory"/>
</dbReference>
<dbReference type="FunFam" id="3.40.630.10:FF:000020">
    <property type="entry name" value="Carboxypeptidase D"/>
    <property type="match status" value="1"/>
</dbReference>
<keyword evidence="8" id="KW-0325">Glycoprotein</keyword>
<sequence>MVAWMKKYAEKFPNITNLYSVGKSVQGRDLWVLIISDNPKEHELLEPEFKYVGNMHGNEVVGREALLYLIAILCENYGSNQYFTKMVDETRIHIMPSMNPDGYEMDKPGDRIGYTGRGNANNVDLNRNFPARYPEHKDLSGGTSPEPETQAVMQWILSYPFILSANLHGGSLVANYPYDDSDSGKDGIYTPSLDDKLFVQLAYQYARAHSNMWKTGRRCGLSDYGDSFLHGITNGAGWYHLAGGMQDWQYVHSNSMEITIEMGCFKFPNDDMQIRLWDEHKFSVLAFMEMVHKGVKGIVSDADGLPMANAVVSIVSGGQGKNITTTDKGEYWRILTPGKYKMRVTHENHMPYEFDVEIDEKEAKVVNVTMKDEPCDAEDNIEEKIYIRGKGPIGFALLGVDDMSKDLLTRIANITCPVVDTTVKDLMLRSRLYIIPEYSQVEHLPYLRTMSIDTVLIFGSGPPHSIIFNAMDSTPTLFNSNKFDESLKKAFLGDSSTPNCINRLHDQQVSSMVNAMGVPNRFQLGVAIGCIQNDSQRAEAALTGILESLLNVIKKDVVHEYSVVPSSNPGDHFTPDQVIMSTSAGLDRIEPDATCQIRQLEIGNMKVYTMGAHKGPHTLIMAIEMKTEAMVYNIGSMLCRPTTGDATLVSKIISGSTIVLLPDIPHSQINCHDYGTISPFHPVIDQVLKAIPEIDMVILMAAGGVKVRYIDAASGPEKTNNKPATGNSFMPMAKGEVGKGSSAELLANTYIENHKVMKENKLDVCGNEHMERPVIASFQWSEHTWRAPDALLVQTACCYEQRGVGYLFEENKKSILAVLEKRLQGVSGIVMDVNGNKMPNINITIYPDGDPKNPENSKNFTQTTRNSGFFHFCLKPGAYFLDVSANGFISQSIRINIKNSTSLTKEFVLHRPFQLTPGKIAAASIMALLMLGIVLYCVFNSIEDFSWRKSTDGFERLPLKDEDFDDDSEEDVLDFRMLKR</sequence>
<evidence type="ECO:0000313" key="13">
    <source>
        <dbReference type="WBParaSite" id="ACRNAN_Path_1423.g5587.t1"/>
    </source>
</evidence>
<evidence type="ECO:0000256" key="5">
    <source>
        <dbReference type="ARBA" id="ARBA00022723"/>
    </source>
</evidence>
<organism evidence="12 13">
    <name type="scientific">Acrobeloides nanus</name>
    <dbReference type="NCBI Taxonomy" id="290746"/>
    <lineage>
        <taxon>Eukaryota</taxon>
        <taxon>Metazoa</taxon>
        <taxon>Ecdysozoa</taxon>
        <taxon>Nematoda</taxon>
        <taxon>Chromadorea</taxon>
        <taxon>Rhabditida</taxon>
        <taxon>Tylenchina</taxon>
        <taxon>Cephalobomorpha</taxon>
        <taxon>Cephaloboidea</taxon>
        <taxon>Cephalobidae</taxon>
        <taxon>Acrobeloides</taxon>
    </lineage>
</organism>
<evidence type="ECO:0000313" key="12">
    <source>
        <dbReference type="Proteomes" id="UP000887540"/>
    </source>
</evidence>
<dbReference type="PRINTS" id="PR00765">
    <property type="entry name" value="CRBOXYPTASEA"/>
</dbReference>
<evidence type="ECO:0000256" key="10">
    <source>
        <dbReference type="SAM" id="Phobius"/>
    </source>
</evidence>
<dbReference type="Proteomes" id="UP000887540">
    <property type="component" value="Unplaced"/>
</dbReference>
<name>A0A914C0G5_9BILA</name>
<dbReference type="PROSITE" id="PS00132">
    <property type="entry name" value="CARBOXYPEPT_ZN_1"/>
    <property type="match status" value="1"/>
</dbReference>
<feature type="transmembrane region" description="Helical" evidence="10">
    <location>
        <begin position="920"/>
        <end position="939"/>
    </location>
</feature>
<evidence type="ECO:0000256" key="8">
    <source>
        <dbReference type="ARBA" id="ARBA00023180"/>
    </source>
</evidence>
<comment type="cofactor">
    <cofactor evidence="1">
        <name>Zn(2+)</name>
        <dbReference type="ChEBI" id="CHEBI:29105"/>
    </cofactor>
</comment>
<dbReference type="Gene3D" id="2.60.40.1120">
    <property type="entry name" value="Carboxypeptidase-like, regulatory domain"/>
    <property type="match status" value="2"/>
</dbReference>
<keyword evidence="12" id="KW-1185">Reference proteome</keyword>
<dbReference type="PANTHER" id="PTHR11532">
    <property type="entry name" value="PROTEASE M14 CARBOXYPEPTIDASE"/>
    <property type="match status" value="1"/>
</dbReference>
<dbReference type="Pfam" id="PF00246">
    <property type="entry name" value="Peptidase_M14"/>
    <property type="match status" value="1"/>
</dbReference>
<feature type="active site" description="Proton donor/acceptor" evidence="9">
    <location>
        <position position="261"/>
    </location>
</feature>
<evidence type="ECO:0000256" key="3">
    <source>
        <dbReference type="ARBA" id="ARBA00022645"/>
    </source>
</evidence>
<proteinExistence type="inferred from homology"/>
<dbReference type="SUPFAM" id="SSF53187">
    <property type="entry name" value="Zn-dependent exopeptidases"/>
    <property type="match status" value="1"/>
</dbReference>
<dbReference type="GO" id="GO:0005615">
    <property type="term" value="C:extracellular space"/>
    <property type="evidence" value="ECO:0007669"/>
    <property type="project" value="TreeGrafter"/>
</dbReference>
<dbReference type="CDD" id="cd03858">
    <property type="entry name" value="M14_CP_N-E_like"/>
    <property type="match status" value="1"/>
</dbReference>
<accession>A0A914C0G5</accession>
<dbReference type="SUPFAM" id="SSF49464">
    <property type="entry name" value="Carboxypeptidase regulatory domain-like"/>
    <property type="match status" value="2"/>
</dbReference>
<keyword evidence="10" id="KW-0812">Transmembrane</keyword>
<evidence type="ECO:0000256" key="1">
    <source>
        <dbReference type="ARBA" id="ARBA00001947"/>
    </source>
</evidence>
<dbReference type="GO" id="GO:0006518">
    <property type="term" value="P:peptide metabolic process"/>
    <property type="evidence" value="ECO:0007669"/>
    <property type="project" value="TreeGrafter"/>
</dbReference>
<keyword evidence="4" id="KW-0645">Protease</keyword>
<dbReference type="InterPro" id="IPR057246">
    <property type="entry name" value="CARBOXYPEPT_ZN_1"/>
</dbReference>
<dbReference type="Gene3D" id="3.40.630.10">
    <property type="entry name" value="Zn peptidases"/>
    <property type="match status" value="1"/>
</dbReference>
<dbReference type="AlphaFoldDB" id="A0A914C0G5"/>
<keyword evidence="10" id="KW-0472">Membrane</keyword>
<evidence type="ECO:0000256" key="9">
    <source>
        <dbReference type="PROSITE-ProRule" id="PRU01379"/>
    </source>
</evidence>
<keyword evidence="6" id="KW-0378">Hydrolase</keyword>
<evidence type="ECO:0000256" key="4">
    <source>
        <dbReference type="ARBA" id="ARBA00022670"/>
    </source>
</evidence>
<dbReference type="GO" id="GO:0004181">
    <property type="term" value="F:metallocarboxypeptidase activity"/>
    <property type="evidence" value="ECO:0007669"/>
    <property type="project" value="InterPro"/>
</dbReference>
<dbReference type="WBParaSite" id="ACRNAN_Path_1423.g5587.t1">
    <property type="protein sequence ID" value="ACRNAN_Path_1423.g5587.t1"/>
    <property type="gene ID" value="ACRNAN_Path_1423.g5587"/>
</dbReference>
<dbReference type="InterPro" id="IPR000834">
    <property type="entry name" value="Peptidase_M14"/>
</dbReference>
<evidence type="ECO:0000256" key="2">
    <source>
        <dbReference type="ARBA" id="ARBA00005988"/>
    </source>
</evidence>
<reference evidence="13" key="1">
    <citation type="submission" date="2022-11" db="UniProtKB">
        <authorList>
            <consortium name="WormBaseParasite"/>
        </authorList>
    </citation>
    <scope>IDENTIFICATION</scope>
</reference>
<dbReference type="Pfam" id="PF13620">
    <property type="entry name" value="CarboxypepD_reg"/>
    <property type="match status" value="1"/>
</dbReference>
<keyword evidence="10" id="KW-1133">Transmembrane helix</keyword>
<evidence type="ECO:0000256" key="6">
    <source>
        <dbReference type="ARBA" id="ARBA00022801"/>
    </source>
</evidence>
<dbReference type="PANTHER" id="PTHR11532:SF62">
    <property type="entry name" value="CARBOXYPEPTIDASE D"/>
    <property type="match status" value="1"/>
</dbReference>
<comment type="similarity">
    <text evidence="2 9">Belongs to the peptidase M14 family.</text>
</comment>
<keyword evidence="7" id="KW-0862">Zinc</keyword>
<dbReference type="GO" id="GO:0008270">
    <property type="term" value="F:zinc ion binding"/>
    <property type="evidence" value="ECO:0007669"/>
    <property type="project" value="InterPro"/>
</dbReference>